<dbReference type="WBParaSite" id="L893_g27146.t1">
    <property type="protein sequence ID" value="L893_g27146.t1"/>
    <property type="gene ID" value="L893_g27146"/>
</dbReference>
<reference evidence="3" key="1">
    <citation type="submission" date="2016-11" db="UniProtKB">
        <authorList>
            <consortium name="WormBaseParasite"/>
        </authorList>
    </citation>
    <scope>IDENTIFICATION</scope>
</reference>
<proteinExistence type="predicted"/>
<dbReference type="Proteomes" id="UP000095287">
    <property type="component" value="Unplaced"/>
</dbReference>
<keyword evidence="1" id="KW-0812">Transmembrane</keyword>
<dbReference type="AlphaFoldDB" id="A0A1I7ZJU3"/>
<evidence type="ECO:0000313" key="3">
    <source>
        <dbReference type="WBParaSite" id="L893_g27146.t1"/>
    </source>
</evidence>
<protein>
    <submittedName>
        <fullName evidence="3">AA_permease domain-containing protein</fullName>
    </submittedName>
</protein>
<keyword evidence="1" id="KW-0472">Membrane</keyword>
<sequence>MFTIGVVLFLVLMVKYPEYIYEAGFGVLMMLLFLPTLIHFFFMHLRYLKQRDQPVRYVHRDFPNVVYTNEQMPDYLRSPPQKVTFPAEKY</sequence>
<evidence type="ECO:0000313" key="2">
    <source>
        <dbReference type="Proteomes" id="UP000095287"/>
    </source>
</evidence>
<evidence type="ECO:0000256" key="1">
    <source>
        <dbReference type="SAM" id="Phobius"/>
    </source>
</evidence>
<name>A0A1I7ZJU3_9BILA</name>
<keyword evidence="1" id="KW-1133">Transmembrane helix</keyword>
<organism evidence="2 3">
    <name type="scientific">Steinernema glaseri</name>
    <dbReference type="NCBI Taxonomy" id="37863"/>
    <lineage>
        <taxon>Eukaryota</taxon>
        <taxon>Metazoa</taxon>
        <taxon>Ecdysozoa</taxon>
        <taxon>Nematoda</taxon>
        <taxon>Chromadorea</taxon>
        <taxon>Rhabditida</taxon>
        <taxon>Tylenchina</taxon>
        <taxon>Panagrolaimomorpha</taxon>
        <taxon>Strongyloidoidea</taxon>
        <taxon>Steinernematidae</taxon>
        <taxon>Steinernema</taxon>
    </lineage>
</organism>
<feature type="transmembrane region" description="Helical" evidence="1">
    <location>
        <begin position="20"/>
        <end position="42"/>
    </location>
</feature>
<keyword evidence="2" id="KW-1185">Reference proteome</keyword>
<accession>A0A1I7ZJU3</accession>